<dbReference type="Pfam" id="PF19649">
    <property type="entry name" value="DUF6152"/>
    <property type="match status" value="1"/>
</dbReference>
<dbReference type="EMBL" id="JAPHQB010000009">
    <property type="protein sequence ID" value="MCX2801528.1"/>
    <property type="molecule type" value="Genomic_DNA"/>
</dbReference>
<sequence length="384" mass="42955">MKKFLFKNICIGIACTAMFANSAMAHHGVNGQFDTSKQIKITGKITKIRLVNPHAYIYFDVKNSAGNAENWRCDLGTGSALKRAGWSSSLFKKGEEITIIGAPARSEDLACHANSIHFTNGLTINRNSVFDNSGNLVKQPRKITLPDGTPNIGGNWVSDQRKERPRPQKPSSKSAPRQDLAAAPEDGRPPRGERPPMGERPPRDPNRPQFKLTEAGEQAVAGYRFEDSPRLHCKATNIIDDWTFDQLVNRIDQTEDEITIHYGFMDIVRTIHLDLDQHPADIEPSVAGHSIGKWEDGVLIVDTIGFAPGYIHAPPHPNGAAKNSDQLHIVERFHLSDDGLSLHRSYEIEDPLYLQEKVHGEDVVKLTESQYFPYECDDLTYEKR</sequence>
<dbReference type="Proteomes" id="UP001209730">
    <property type="component" value="Unassembled WGS sequence"/>
</dbReference>
<protein>
    <submittedName>
        <fullName evidence="3">DUF6152 family protein</fullName>
    </submittedName>
</protein>
<feature type="compositionally biased region" description="Basic and acidic residues" evidence="1">
    <location>
        <begin position="185"/>
        <end position="206"/>
    </location>
</feature>
<feature type="chain" id="PRO_5044329283" evidence="2">
    <location>
        <begin position="26"/>
        <end position="384"/>
    </location>
</feature>
<evidence type="ECO:0000313" key="3">
    <source>
        <dbReference type="EMBL" id="MCX2801528.1"/>
    </source>
</evidence>
<name>A0AB35HYJ9_MICTH</name>
<dbReference type="GeneID" id="76609645"/>
<feature type="region of interest" description="Disordered" evidence="1">
    <location>
        <begin position="139"/>
        <end position="210"/>
    </location>
</feature>
<comment type="caution">
    <text evidence="3">The sequence shown here is derived from an EMBL/GenBank/DDBJ whole genome shotgun (WGS) entry which is preliminary data.</text>
</comment>
<organism evidence="3 4">
    <name type="scientific">Microbulbifer thermotolerans</name>
    <dbReference type="NCBI Taxonomy" id="252514"/>
    <lineage>
        <taxon>Bacteria</taxon>
        <taxon>Pseudomonadati</taxon>
        <taxon>Pseudomonadota</taxon>
        <taxon>Gammaproteobacteria</taxon>
        <taxon>Cellvibrionales</taxon>
        <taxon>Microbulbiferaceae</taxon>
        <taxon>Microbulbifer</taxon>
    </lineage>
</organism>
<evidence type="ECO:0000313" key="4">
    <source>
        <dbReference type="Proteomes" id="UP001209730"/>
    </source>
</evidence>
<evidence type="ECO:0000256" key="2">
    <source>
        <dbReference type="SAM" id="SignalP"/>
    </source>
</evidence>
<gene>
    <name evidence="3" type="ORF">OQJ68_07000</name>
</gene>
<dbReference type="AlphaFoldDB" id="A0AB35HYJ9"/>
<dbReference type="InterPro" id="IPR046150">
    <property type="entry name" value="DUF6152"/>
</dbReference>
<proteinExistence type="predicted"/>
<feature type="signal peptide" evidence="2">
    <location>
        <begin position="1"/>
        <end position="25"/>
    </location>
</feature>
<evidence type="ECO:0000256" key="1">
    <source>
        <dbReference type="SAM" id="MobiDB-lite"/>
    </source>
</evidence>
<keyword evidence="2" id="KW-0732">Signal</keyword>
<dbReference type="RefSeq" id="WP_156481421.1">
    <property type="nucleotide sequence ID" value="NZ_CP014864.1"/>
</dbReference>
<accession>A0AB35HYJ9</accession>
<reference evidence="3" key="1">
    <citation type="submission" date="2022-11" db="EMBL/GenBank/DDBJ databases">
        <title>Chitin-degrading and fungicidal potential of chitinolytic bacterial strains from marine environment of the Pacific Ocean regions.</title>
        <authorList>
            <person name="Pentekhina I."/>
            <person name="Nedashkovskaya O."/>
            <person name="Seitkalieva A."/>
            <person name="Podvolotskaya A."/>
            <person name="Tekutyeva L."/>
            <person name="Balabanova L."/>
        </authorList>
    </citation>
    <scope>NUCLEOTIDE SEQUENCE</scope>
    <source>
        <strain evidence="3">KMM 6838</strain>
    </source>
</reference>